<keyword evidence="1" id="KW-0732">Signal</keyword>
<evidence type="ECO:0000259" key="2">
    <source>
        <dbReference type="Pfam" id="PF01408"/>
    </source>
</evidence>
<comment type="caution">
    <text evidence="4">The sequence shown here is derived from an EMBL/GenBank/DDBJ whole genome shotgun (WGS) entry which is preliminary data.</text>
</comment>
<dbReference type="PANTHER" id="PTHR43818:SF5">
    <property type="entry name" value="OXIDOREDUCTASE FAMILY PROTEIN"/>
    <property type="match status" value="1"/>
</dbReference>
<dbReference type="Proteomes" id="UP000253209">
    <property type="component" value="Unassembled WGS sequence"/>
</dbReference>
<accession>A0A367GQR1</accession>
<organism evidence="4 5">
    <name type="scientific">Mucilaginibacter hurinus</name>
    <dbReference type="NCBI Taxonomy" id="2201324"/>
    <lineage>
        <taxon>Bacteria</taxon>
        <taxon>Pseudomonadati</taxon>
        <taxon>Bacteroidota</taxon>
        <taxon>Sphingobacteriia</taxon>
        <taxon>Sphingobacteriales</taxon>
        <taxon>Sphingobacteriaceae</taxon>
        <taxon>Mucilaginibacter</taxon>
    </lineage>
</organism>
<dbReference type="GO" id="GO:0000166">
    <property type="term" value="F:nucleotide binding"/>
    <property type="evidence" value="ECO:0007669"/>
    <property type="project" value="InterPro"/>
</dbReference>
<evidence type="ECO:0000313" key="5">
    <source>
        <dbReference type="Proteomes" id="UP000253209"/>
    </source>
</evidence>
<name>A0A367GQR1_9SPHI</name>
<feature type="domain" description="Gfo/Idh/MocA-like oxidoreductase N-terminal" evidence="2">
    <location>
        <begin position="39"/>
        <end position="160"/>
    </location>
</feature>
<dbReference type="AlphaFoldDB" id="A0A367GQR1"/>
<dbReference type="Gene3D" id="3.30.360.10">
    <property type="entry name" value="Dihydrodipicolinate Reductase, domain 2"/>
    <property type="match status" value="1"/>
</dbReference>
<evidence type="ECO:0000313" key="4">
    <source>
        <dbReference type="EMBL" id="RCH55415.1"/>
    </source>
</evidence>
<feature type="domain" description="Gfo/Idh/MocA-like oxidoreductase bacterial type C-terminal" evidence="3">
    <location>
        <begin position="203"/>
        <end position="436"/>
    </location>
</feature>
<dbReference type="PANTHER" id="PTHR43818">
    <property type="entry name" value="BCDNA.GH03377"/>
    <property type="match status" value="1"/>
</dbReference>
<dbReference type="Pfam" id="PF19051">
    <property type="entry name" value="GFO_IDH_MocA_C2"/>
    <property type="match status" value="1"/>
</dbReference>
<dbReference type="OrthoDB" id="726883at2"/>
<dbReference type="InterPro" id="IPR036291">
    <property type="entry name" value="NAD(P)-bd_dom_sf"/>
</dbReference>
<protein>
    <submittedName>
        <fullName evidence="4">Gfo/Idh/MocA family oxidoreductase</fullName>
    </submittedName>
</protein>
<dbReference type="InterPro" id="IPR043906">
    <property type="entry name" value="Gfo/Idh/MocA_OxRdtase_bact_C"/>
</dbReference>
<dbReference type="InterPro" id="IPR000683">
    <property type="entry name" value="Gfo/Idh/MocA-like_OxRdtase_N"/>
</dbReference>
<dbReference type="RefSeq" id="WP_114004331.1">
    <property type="nucleotide sequence ID" value="NZ_QGDC01000003.1"/>
</dbReference>
<evidence type="ECO:0000259" key="3">
    <source>
        <dbReference type="Pfam" id="PF19051"/>
    </source>
</evidence>
<evidence type="ECO:0000256" key="1">
    <source>
        <dbReference type="SAM" id="SignalP"/>
    </source>
</evidence>
<feature type="signal peptide" evidence="1">
    <location>
        <begin position="1"/>
        <end position="25"/>
    </location>
</feature>
<dbReference type="SUPFAM" id="SSF51735">
    <property type="entry name" value="NAD(P)-binding Rossmann-fold domains"/>
    <property type="match status" value="1"/>
</dbReference>
<proteinExistence type="predicted"/>
<feature type="chain" id="PRO_5017033243" evidence="1">
    <location>
        <begin position="26"/>
        <end position="440"/>
    </location>
</feature>
<dbReference type="Pfam" id="PF01408">
    <property type="entry name" value="GFO_IDH_MocA"/>
    <property type="match status" value="1"/>
</dbReference>
<dbReference type="EMBL" id="QGDC01000003">
    <property type="protein sequence ID" value="RCH55415.1"/>
    <property type="molecule type" value="Genomic_DNA"/>
</dbReference>
<dbReference type="SUPFAM" id="SSF55347">
    <property type="entry name" value="Glyceraldehyde-3-phosphate dehydrogenase-like, C-terminal domain"/>
    <property type="match status" value="1"/>
</dbReference>
<dbReference type="Gene3D" id="3.40.50.720">
    <property type="entry name" value="NAD(P)-binding Rossmann-like Domain"/>
    <property type="match status" value="1"/>
</dbReference>
<dbReference type="InterPro" id="IPR050463">
    <property type="entry name" value="Gfo/Idh/MocA_oxidrdct_glycsds"/>
</dbReference>
<gene>
    <name evidence="4" type="ORF">DJ568_05850</name>
</gene>
<reference evidence="4 5" key="1">
    <citation type="submission" date="2018-05" db="EMBL/GenBank/DDBJ databases">
        <title>Mucilaginibacter hurinus sp. nov., isolated from briquette warehouse soil.</title>
        <authorList>
            <person name="Choi L."/>
        </authorList>
    </citation>
    <scope>NUCLEOTIDE SEQUENCE [LARGE SCALE GENOMIC DNA]</scope>
    <source>
        <strain evidence="4 5">ZR32</strain>
    </source>
</reference>
<sequence>MERRRFIKNVSVAGTSFLVSSSLSASGIYKGSPGNKVIIGLVGVNGRGGFLAQKLAGLKDVEVGYICDVDSTVLARVTAEMEKLTGKKPQGIKDIRKLLERKDLDAIVVATPDHWHAPATILGCQAGKHVYVEKPCSHNPNEGEMAVAAAAKYKRIVQMGNQRRSFDNVQRMIKELHDGIIGRAYFARGWYTNRRPSIGKGKAAAVPANLDYDLWQGYSPRRPFQDNLIHYNWHWFWNWGTGEALNNGTHEIDVMRWGLGVDFPNQVTSSGGRFAFKDDWETPDTQTILASFDNNTALSWEGRSCNQYYQGDGRGVIFYGENGSIYYGGGNAYKVFDGNNKVVKEVADSTVVDPTNKLSPTEMLDVVHLQNFVNAIRGTEKPNAPITEGHISTTIGQLGNIAIRVNRVLNLDSKNGHILNDAEAVKLWSREYEKGWDLKV</sequence>
<keyword evidence="5" id="KW-1185">Reference proteome</keyword>